<keyword evidence="7" id="KW-0349">Heme</keyword>
<evidence type="ECO:0000256" key="7">
    <source>
        <dbReference type="HAMAP-Rule" id="MF_01207"/>
    </source>
</evidence>
<reference evidence="9" key="1">
    <citation type="submission" date="2022-07" db="EMBL/GenBank/DDBJ databases">
        <title>Complete Genome Sequence of the Radioresistant Bacterium Deinococcus aetherius ST0316, Isolated from the Air Dust collected in Lower Stratosphere above Japan.</title>
        <authorList>
            <person name="Satoh K."/>
            <person name="Hagiwara K."/>
            <person name="Katsumata K."/>
            <person name="Kubo A."/>
            <person name="Yokobori S."/>
            <person name="Yamagishi A."/>
            <person name="Oono Y."/>
            <person name="Narumi I."/>
        </authorList>
    </citation>
    <scope>NUCLEOTIDE SEQUENCE</scope>
    <source>
        <strain evidence="9">ST0316</strain>
    </source>
</reference>
<comment type="function">
    <text evidence="7">Part of the MsrPQ system that repairs oxidized cell envelope proteins containing methionine sulfoxide residues (Met-O), using respiratory chain electrons. Thus protects these proteins from oxidative-stress damage caused by reactive species of oxygen and chlorine. MsrPQ is essential for the maintenance of envelope integrity under bleach stress, rescuing a wide series of structurally unrelated cell envelope proteins from methionine oxidation. MsrQ provides electrons for reduction to the reductase catalytic subunit MsrP, using the quinone pool of the respiratory chain.</text>
</comment>
<organism evidence="9 10">
    <name type="scientific">Deinococcus aetherius</name>
    <dbReference type="NCBI Taxonomy" id="200252"/>
    <lineage>
        <taxon>Bacteria</taxon>
        <taxon>Thermotogati</taxon>
        <taxon>Deinococcota</taxon>
        <taxon>Deinococci</taxon>
        <taxon>Deinococcales</taxon>
        <taxon>Deinococcaceae</taxon>
        <taxon>Deinococcus</taxon>
    </lineage>
</organism>
<feature type="transmembrane region" description="Helical" evidence="7">
    <location>
        <begin position="14"/>
        <end position="34"/>
    </location>
</feature>
<comment type="cofactor">
    <cofactor evidence="7">
        <name>heme b</name>
        <dbReference type="ChEBI" id="CHEBI:60344"/>
    </cofactor>
    <text evidence="7">Binds 1 heme b (iron(II)-protoporphyrin IX) group per subunit.</text>
</comment>
<evidence type="ECO:0000313" key="9">
    <source>
        <dbReference type="EMBL" id="BDP41398.1"/>
    </source>
</evidence>
<keyword evidence="7" id="KW-0288">FMN</keyword>
<evidence type="ECO:0000259" key="8">
    <source>
        <dbReference type="Pfam" id="PF01794"/>
    </source>
</evidence>
<keyword evidence="2 7" id="KW-0813">Transport</keyword>
<comment type="cofactor">
    <cofactor evidence="7">
        <name>FMN</name>
        <dbReference type="ChEBI" id="CHEBI:58210"/>
    </cofactor>
    <text evidence="7">Binds 1 FMN per subunit.</text>
</comment>
<evidence type="ECO:0000313" key="10">
    <source>
        <dbReference type="Proteomes" id="UP001064971"/>
    </source>
</evidence>
<keyword evidence="7" id="KW-0285">Flavoprotein</keyword>
<keyword evidence="6 7" id="KW-0472">Membrane</keyword>
<comment type="similarity">
    <text evidence="7">Belongs to the MsrQ family.</text>
</comment>
<accession>A0ABM8AC74</accession>
<feature type="transmembrane region" description="Helical" evidence="7">
    <location>
        <begin position="158"/>
        <end position="174"/>
    </location>
</feature>
<dbReference type="Proteomes" id="UP001064971">
    <property type="component" value="Chromosome"/>
</dbReference>
<keyword evidence="7" id="KW-0249">Electron transport</keyword>
<evidence type="ECO:0000256" key="5">
    <source>
        <dbReference type="ARBA" id="ARBA00023004"/>
    </source>
</evidence>
<feature type="transmembrane region" description="Helical" evidence="7">
    <location>
        <begin position="180"/>
        <end position="198"/>
    </location>
</feature>
<sequence length="213" mass="23643">MTVQPAARVARRPLPWLVPGVTAGGLLPVALMLLDAWTGALGANPVQRALHQTGLLALVLLILSLACTPLRLVFRWTWTARIRRALGLLAFGYAALHFLIYLFDQGFVPGTILTDVLERPFITVGFTALLLLVPLALTSRADSVRRLGFARWQRLHQLVYVSVSLAALHYWWGVKKDHTAPLMYALVIAALFAVRVVWKRRQPVRGRATQPGD</sequence>
<keyword evidence="3 7" id="KW-0812">Transmembrane</keyword>
<dbReference type="HAMAP" id="MF_01207">
    <property type="entry name" value="MsrQ"/>
    <property type="match status" value="1"/>
</dbReference>
<evidence type="ECO:0000256" key="4">
    <source>
        <dbReference type="ARBA" id="ARBA00022989"/>
    </source>
</evidence>
<evidence type="ECO:0000256" key="3">
    <source>
        <dbReference type="ARBA" id="ARBA00022692"/>
    </source>
</evidence>
<comment type="subcellular location">
    <subcellularLocation>
        <location evidence="7">Cell membrane</location>
        <topology evidence="7">Multi-pass membrane protein</topology>
    </subcellularLocation>
    <subcellularLocation>
        <location evidence="1">Membrane</location>
        <topology evidence="1">Multi-pass membrane protein</topology>
    </subcellularLocation>
</comment>
<evidence type="ECO:0000256" key="1">
    <source>
        <dbReference type="ARBA" id="ARBA00004141"/>
    </source>
</evidence>
<dbReference type="InterPro" id="IPR022837">
    <property type="entry name" value="MsrQ-like"/>
</dbReference>
<feature type="transmembrane region" description="Helical" evidence="7">
    <location>
        <begin position="120"/>
        <end position="137"/>
    </location>
</feature>
<comment type="subunit">
    <text evidence="7">Heterodimer of a catalytic subunit (MsrP) and a heme-binding subunit (MsrQ).</text>
</comment>
<name>A0ABM8AC74_9DEIO</name>
<keyword evidence="4 7" id="KW-1133">Transmembrane helix</keyword>
<dbReference type="EMBL" id="AP026560">
    <property type="protein sequence ID" value="BDP41398.1"/>
    <property type="molecule type" value="Genomic_DNA"/>
</dbReference>
<dbReference type="InterPro" id="IPR013130">
    <property type="entry name" value="Fe3_Rdtase_TM_dom"/>
</dbReference>
<feature type="transmembrane region" description="Helical" evidence="7">
    <location>
        <begin position="54"/>
        <end position="74"/>
    </location>
</feature>
<keyword evidence="5 7" id="KW-0408">Iron</keyword>
<feature type="domain" description="Ferric oxidoreductase" evidence="8">
    <location>
        <begin position="53"/>
        <end position="166"/>
    </location>
</feature>
<protein>
    <recommendedName>
        <fullName evidence="7">Protein-methionine-sulfoxide reductase heme-binding subunit MsrQ</fullName>
    </recommendedName>
    <alternativeName>
        <fullName evidence="7">Flavocytochrome MsrQ</fullName>
    </alternativeName>
</protein>
<dbReference type="Pfam" id="PF01794">
    <property type="entry name" value="Ferric_reduct"/>
    <property type="match status" value="1"/>
</dbReference>
<evidence type="ECO:0000256" key="2">
    <source>
        <dbReference type="ARBA" id="ARBA00022448"/>
    </source>
</evidence>
<proteinExistence type="inferred from homology"/>
<gene>
    <name evidence="7 9" type="primary">msrQ</name>
    <name evidence="9" type="ORF">DAETH_13670</name>
</gene>
<keyword evidence="7" id="KW-1003">Cell membrane</keyword>
<dbReference type="PANTHER" id="PTHR36964">
    <property type="entry name" value="PROTEIN-METHIONINE-SULFOXIDE REDUCTASE HEME-BINDING SUBUNIT MSRQ"/>
    <property type="match status" value="1"/>
</dbReference>
<keyword evidence="7" id="KW-0479">Metal-binding</keyword>
<evidence type="ECO:0000256" key="6">
    <source>
        <dbReference type="ARBA" id="ARBA00023136"/>
    </source>
</evidence>
<feature type="transmembrane region" description="Helical" evidence="7">
    <location>
        <begin position="86"/>
        <end position="108"/>
    </location>
</feature>
<dbReference type="PANTHER" id="PTHR36964:SF1">
    <property type="entry name" value="PROTEIN-METHIONINE-SULFOXIDE REDUCTASE HEME-BINDING SUBUNIT MSRQ"/>
    <property type="match status" value="1"/>
</dbReference>
<keyword evidence="10" id="KW-1185">Reference proteome</keyword>